<accession>A0ABV0RYJ2</accession>
<gene>
    <name evidence="8" type="ORF">XENOCAPTIV_009645</name>
</gene>
<dbReference type="PANTHER" id="PTHR48225">
    <property type="entry name" value="HORMA DOMAIN-CONTAINING PROTEIN 1"/>
    <property type="match status" value="1"/>
</dbReference>
<evidence type="ECO:0000256" key="5">
    <source>
        <dbReference type="ARBA" id="ARBA00023254"/>
    </source>
</evidence>
<evidence type="ECO:0000256" key="4">
    <source>
        <dbReference type="ARBA" id="ARBA00023242"/>
    </source>
</evidence>
<dbReference type="SUPFAM" id="SSF56019">
    <property type="entry name" value="The spindle assembly checkpoint protein mad2"/>
    <property type="match status" value="1"/>
</dbReference>
<evidence type="ECO:0000256" key="3">
    <source>
        <dbReference type="ARBA" id="ARBA00022454"/>
    </source>
</evidence>
<keyword evidence="9" id="KW-1185">Reference proteome</keyword>
<keyword evidence="4" id="KW-0539">Nucleus</keyword>
<reference evidence="8 9" key="1">
    <citation type="submission" date="2021-06" db="EMBL/GenBank/DDBJ databases">
        <authorList>
            <person name="Palmer J.M."/>
        </authorList>
    </citation>
    <scope>NUCLEOTIDE SEQUENCE [LARGE SCALE GENOMIC DNA]</scope>
    <source>
        <strain evidence="8 9">XC_2019</strain>
        <tissue evidence="8">Muscle</tissue>
    </source>
</reference>
<feature type="non-terminal residue" evidence="8">
    <location>
        <position position="1"/>
    </location>
</feature>
<dbReference type="PANTHER" id="PTHR48225:SF3">
    <property type="entry name" value="HORMA DOMAIN-CONTAINING PROTEIN 1"/>
    <property type="match status" value="1"/>
</dbReference>
<comment type="caution">
    <text evidence="8">The sequence shown here is derived from an EMBL/GenBank/DDBJ whole genome shotgun (WGS) entry which is preliminary data.</text>
</comment>
<feature type="domain" description="HORMA" evidence="7">
    <location>
        <begin position="46"/>
        <end position="86"/>
    </location>
</feature>
<name>A0ABV0RYJ2_9TELE</name>
<feature type="region of interest" description="Disordered" evidence="6">
    <location>
        <begin position="165"/>
        <end position="185"/>
    </location>
</feature>
<evidence type="ECO:0000313" key="9">
    <source>
        <dbReference type="Proteomes" id="UP001434883"/>
    </source>
</evidence>
<dbReference type="Pfam" id="PF02301">
    <property type="entry name" value="HORMA"/>
    <property type="match status" value="1"/>
</dbReference>
<organism evidence="8 9">
    <name type="scientific">Xenoophorus captivus</name>
    <dbReference type="NCBI Taxonomy" id="1517983"/>
    <lineage>
        <taxon>Eukaryota</taxon>
        <taxon>Metazoa</taxon>
        <taxon>Chordata</taxon>
        <taxon>Craniata</taxon>
        <taxon>Vertebrata</taxon>
        <taxon>Euteleostomi</taxon>
        <taxon>Actinopterygii</taxon>
        <taxon>Neopterygii</taxon>
        <taxon>Teleostei</taxon>
        <taxon>Neoteleostei</taxon>
        <taxon>Acanthomorphata</taxon>
        <taxon>Ovalentaria</taxon>
        <taxon>Atherinomorphae</taxon>
        <taxon>Cyprinodontiformes</taxon>
        <taxon>Goodeidae</taxon>
        <taxon>Xenoophorus</taxon>
    </lineage>
</organism>
<dbReference type="InterPro" id="IPR036570">
    <property type="entry name" value="HORMA_dom_sf"/>
</dbReference>
<keyword evidence="5" id="KW-0469">Meiosis</keyword>
<proteinExistence type="predicted"/>
<evidence type="ECO:0000259" key="7">
    <source>
        <dbReference type="Pfam" id="PF02301"/>
    </source>
</evidence>
<evidence type="ECO:0000256" key="6">
    <source>
        <dbReference type="SAM" id="MobiDB-lite"/>
    </source>
</evidence>
<sequence>AAQLLPNEVVSEQQSLLVVKKLLAIAVSGITYLRGIFPGRAYGSKYVEVTPQDYQPPGFREAEGNTIEFEQEPIKLTMGKVTTPYHHMKFDMATEKRRLEQVNCVEESVSVKERWILSIEEEVDLTQTGIHEKNESTEEIPAVRLVLLFYTLCIVSQYDILSSQESSSGSDAMKKRKFSEPKDHY</sequence>
<dbReference type="EMBL" id="JAHRIN010060976">
    <property type="protein sequence ID" value="MEQ2213089.1"/>
    <property type="molecule type" value="Genomic_DNA"/>
</dbReference>
<dbReference type="Proteomes" id="UP001434883">
    <property type="component" value="Unassembled WGS sequence"/>
</dbReference>
<evidence type="ECO:0000256" key="1">
    <source>
        <dbReference type="ARBA" id="ARBA00004123"/>
    </source>
</evidence>
<dbReference type="InterPro" id="IPR003511">
    <property type="entry name" value="HORMA_dom"/>
</dbReference>
<keyword evidence="3" id="KW-0158">Chromosome</keyword>
<dbReference type="InterPro" id="IPR051294">
    <property type="entry name" value="HORMA_MeioticProgression"/>
</dbReference>
<comment type="subcellular location">
    <subcellularLocation>
        <location evidence="2">Chromosome</location>
    </subcellularLocation>
    <subcellularLocation>
        <location evidence="1">Nucleus</location>
    </subcellularLocation>
</comment>
<evidence type="ECO:0000256" key="2">
    <source>
        <dbReference type="ARBA" id="ARBA00004286"/>
    </source>
</evidence>
<evidence type="ECO:0000313" key="8">
    <source>
        <dbReference type="EMBL" id="MEQ2213089.1"/>
    </source>
</evidence>
<protein>
    <recommendedName>
        <fullName evidence="7">HORMA domain-containing protein</fullName>
    </recommendedName>
</protein>
<dbReference type="Gene3D" id="3.30.900.10">
    <property type="entry name" value="HORMA domain"/>
    <property type="match status" value="2"/>
</dbReference>